<dbReference type="InterPro" id="IPR016181">
    <property type="entry name" value="Acyl_CoA_acyltransferase"/>
</dbReference>
<reference evidence="4 5" key="1">
    <citation type="submission" date="2017-02" db="EMBL/GenBank/DDBJ databases">
        <authorList>
            <person name="Peterson S.W."/>
        </authorList>
    </citation>
    <scope>NUCLEOTIDE SEQUENCE [LARGE SCALE GENOMIC DNA]</scope>
    <source>
        <strain evidence="4">Psychrobacter_piechaudii</strain>
    </source>
</reference>
<gene>
    <name evidence="4" type="ORF">A1232T_00028</name>
</gene>
<dbReference type="SUPFAM" id="SSF55729">
    <property type="entry name" value="Acyl-CoA N-acyltransferases (Nat)"/>
    <property type="match status" value="1"/>
</dbReference>
<evidence type="ECO:0000313" key="5">
    <source>
        <dbReference type="Proteomes" id="UP000188357"/>
    </source>
</evidence>
<name>A0A1R4G9C1_9GAMM</name>
<dbReference type="Pfam" id="PF00583">
    <property type="entry name" value="Acetyltransf_1"/>
    <property type="match status" value="1"/>
</dbReference>
<dbReference type="AlphaFoldDB" id="A0A1R4G9C1"/>
<dbReference type="CDD" id="cd04301">
    <property type="entry name" value="NAT_SF"/>
    <property type="match status" value="1"/>
</dbReference>
<evidence type="ECO:0000259" key="3">
    <source>
        <dbReference type="PROSITE" id="PS51186"/>
    </source>
</evidence>
<keyword evidence="5" id="KW-1185">Reference proteome</keyword>
<dbReference type="RefSeq" id="WP_244156479.1">
    <property type="nucleotide sequence ID" value="NZ_FUGE01000019.1"/>
</dbReference>
<evidence type="ECO:0000313" key="4">
    <source>
        <dbReference type="EMBL" id="SJM64602.1"/>
    </source>
</evidence>
<dbReference type="PROSITE" id="PS51186">
    <property type="entry name" value="GNAT"/>
    <property type="match status" value="1"/>
</dbReference>
<proteinExistence type="predicted"/>
<keyword evidence="2" id="KW-0012">Acyltransferase</keyword>
<accession>A0A1R4G9C1</accession>
<dbReference type="GO" id="GO:0016747">
    <property type="term" value="F:acyltransferase activity, transferring groups other than amino-acyl groups"/>
    <property type="evidence" value="ECO:0007669"/>
    <property type="project" value="InterPro"/>
</dbReference>
<dbReference type="Proteomes" id="UP000188357">
    <property type="component" value="Unassembled WGS sequence"/>
</dbReference>
<keyword evidence="1 4" id="KW-0808">Transferase</keyword>
<dbReference type="PANTHER" id="PTHR43877">
    <property type="entry name" value="AMINOALKYLPHOSPHONATE N-ACETYLTRANSFERASE-RELATED-RELATED"/>
    <property type="match status" value="1"/>
</dbReference>
<sequence>MSKPNMSRPNVFLRQAALEDVDSLLSLLNQCYREDVGWTNEAHLVEGIRTTAQEIEAVINAPRHYLFAFPEVKQGNETGKILGCIAVDIKAEQNNAYIGMFAVHPSLQGLGVGNEILQAAETFAGRHLKADDNPHKARLTMSILSQRPELLAYYQRRGYQLNGERLPFPEDGNNGEPKLSGLELLGLEKVV</sequence>
<dbReference type="InterPro" id="IPR050832">
    <property type="entry name" value="Bact_Acetyltransf"/>
</dbReference>
<dbReference type="PANTHER" id="PTHR43877:SF2">
    <property type="entry name" value="AMINOALKYLPHOSPHONATE N-ACETYLTRANSFERASE-RELATED"/>
    <property type="match status" value="1"/>
</dbReference>
<feature type="domain" description="N-acetyltransferase" evidence="3">
    <location>
        <begin position="11"/>
        <end position="188"/>
    </location>
</feature>
<dbReference type="InterPro" id="IPR000182">
    <property type="entry name" value="GNAT_dom"/>
</dbReference>
<dbReference type="EMBL" id="FUGE01000019">
    <property type="protein sequence ID" value="SJM64602.1"/>
    <property type="molecule type" value="Genomic_DNA"/>
</dbReference>
<protein>
    <submittedName>
        <fullName evidence="4">Acetyltransferase (GNAT) family protein</fullName>
    </submittedName>
</protein>
<organism evidence="4 5">
    <name type="scientific">Psychrobacter piechaudii</name>
    <dbReference type="NCBI Taxonomy" id="1945521"/>
    <lineage>
        <taxon>Bacteria</taxon>
        <taxon>Pseudomonadati</taxon>
        <taxon>Pseudomonadota</taxon>
        <taxon>Gammaproteobacteria</taxon>
        <taxon>Moraxellales</taxon>
        <taxon>Moraxellaceae</taxon>
        <taxon>Psychrobacter</taxon>
    </lineage>
</organism>
<evidence type="ECO:0000256" key="1">
    <source>
        <dbReference type="ARBA" id="ARBA00022679"/>
    </source>
</evidence>
<dbReference type="Gene3D" id="3.40.630.30">
    <property type="match status" value="1"/>
</dbReference>
<evidence type="ECO:0000256" key="2">
    <source>
        <dbReference type="ARBA" id="ARBA00023315"/>
    </source>
</evidence>
<dbReference type="STRING" id="1945521.A1232T_00028"/>